<gene>
    <name evidence="1" type="ORF">LP422_00925</name>
</gene>
<accession>A0AC61U4N1</accession>
<evidence type="ECO:0000313" key="2">
    <source>
        <dbReference type="Proteomes" id="UP001059663"/>
    </source>
</evidence>
<organism evidence="1 2">
    <name type="scientific">Janibacter limosus</name>
    <dbReference type="NCBI Taxonomy" id="53458"/>
    <lineage>
        <taxon>Bacteria</taxon>
        <taxon>Bacillati</taxon>
        <taxon>Actinomycetota</taxon>
        <taxon>Actinomycetes</taxon>
        <taxon>Micrococcales</taxon>
        <taxon>Intrasporangiaceae</taxon>
        <taxon>Janibacter</taxon>
    </lineage>
</organism>
<reference evidence="1" key="1">
    <citation type="submission" date="2021-11" db="EMBL/GenBank/DDBJ databases">
        <title>Study of the species diversity of bacterial strains isolated from a unique natural object - Shulgan-Tash cave (Bashkiria).</title>
        <authorList>
            <person name="Sazanova A.L."/>
            <person name="Chirak E.R."/>
            <person name="Safronova V.I."/>
        </authorList>
    </citation>
    <scope>NUCLEOTIDE SEQUENCE</scope>
    <source>
        <strain evidence="1">P1</strain>
    </source>
</reference>
<evidence type="ECO:0000313" key="1">
    <source>
        <dbReference type="EMBL" id="UUZ44977.1"/>
    </source>
</evidence>
<proteinExistence type="predicted"/>
<dbReference type="Proteomes" id="UP001059663">
    <property type="component" value="Chromosome"/>
</dbReference>
<name>A0AC61U4N1_9MICO</name>
<protein>
    <submittedName>
        <fullName evidence="1">Cytochrome c-type biogenesis protein CcmH</fullName>
    </submittedName>
</protein>
<sequence length="157" mass="17237">MRSRVRSAVLPVLPVATLAVVARGLLARSSSAVDPTYSLEQRLRCPTCQSVSIADSPSETAAAMRQEVAQQVAAGRTDEEVFDYFRARYGDWVVLDPPVQGMTLLVWLLPVGAAGIALIVLATLPRRQVPPLPEDERERVLHELDRVRPIAAEEEEP</sequence>
<dbReference type="EMBL" id="CP087977">
    <property type="protein sequence ID" value="UUZ44977.1"/>
    <property type="molecule type" value="Genomic_DNA"/>
</dbReference>